<protein>
    <submittedName>
        <fullName evidence="2">Uncharacterized protein</fullName>
    </submittedName>
</protein>
<evidence type="ECO:0000256" key="1">
    <source>
        <dbReference type="SAM" id="SignalP"/>
    </source>
</evidence>
<dbReference type="EMBL" id="JADGMS010000015">
    <property type="protein sequence ID" value="KAF9667645.1"/>
    <property type="molecule type" value="Genomic_DNA"/>
</dbReference>
<dbReference type="OrthoDB" id="6019893at2759"/>
<organism evidence="2 3">
    <name type="scientific">Salix dunnii</name>
    <dbReference type="NCBI Taxonomy" id="1413687"/>
    <lineage>
        <taxon>Eukaryota</taxon>
        <taxon>Viridiplantae</taxon>
        <taxon>Streptophyta</taxon>
        <taxon>Embryophyta</taxon>
        <taxon>Tracheophyta</taxon>
        <taxon>Spermatophyta</taxon>
        <taxon>Magnoliopsida</taxon>
        <taxon>eudicotyledons</taxon>
        <taxon>Gunneridae</taxon>
        <taxon>Pentapetalae</taxon>
        <taxon>rosids</taxon>
        <taxon>fabids</taxon>
        <taxon>Malpighiales</taxon>
        <taxon>Salicaceae</taxon>
        <taxon>Saliceae</taxon>
        <taxon>Salix</taxon>
    </lineage>
</organism>
<keyword evidence="1" id="KW-0732">Signal</keyword>
<comment type="caution">
    <text evidence="2">The sequence shown here is derived from an EMBL/GenBank/DDBJ whole genome shotgun (WGS) entry which is preliminary data.</text>
</comment>
<dbReference type="AlphaFoldDB" id="A0A835JI91"/>
<accession>A0A835JI91</accession>
<proteinExistence type="predicted"/>
<sequence>MDGNKGFHGMRVLYLPFLLDQYPLVCASCWCRVYPSGFDSNDSYTFPKICPIEVGSLIRLAIGDNWDFTTFLAFSWYTCTHDSSYTASKY</sequence>
<gene>
    <name evidence="2" type="ORF">SADUNF_Sadunf15G0045300</name>
</gene>
<name>A0A835JI91_9ROSI</name>
<evidence type="ECO:0000313" key="2">
    <source>
        <dbReference type="EMBL" id="KAF9667645.1"/>
    </source>
</evidence>
<dbReference type="Proteomes" id="UP000657918">
    <property type="component" value="Unassembled WGS sequence"/>
</dbReference>
<feature type="signal peptide" evidence="1">
    <location>
        <begin position="1"/>
        <end position="27"/>
    </location>
</feature>
<reference evidence="2 3" key="1">
    <citation type="submission" date="2020-10" db="EMBL/GenBank/DDBJ databases">
        <title>Plant Genome Project.</title>
        <authorList>
            <person name="Zhang R.-G."/>
        </authorList>
    </citation>
    <scope>NUCLEOTIDE SEQUENCE [LARGE SCALE GENOMIC DNA]</scope>
    <source>
        <strain evidence="2">FAFU-HL-1</strain>
        <tissue evidence="2">Leaf</tissue>
    </source>
</reference>
<feature type="chain" id="PRO_5032974343" evidence="1">
    <location>
        <begin position="28"/>
        <end position="90"/>
    </location>
</feature>
<keyword evidence="3" id="KW-1185">Reference proteome</keyword>
<evidence type="ECO:0000313" key="3">
    <source>
        <dbReference type="Proteomes" id="UP000657918"/>
    </source>
</evidence>